<feature type="compositionally biased region" description="Low complexity" evidence="12">
    <location>
        <begin position="204"/>
        <end position="215"/>
    </location>
</feature>
<evidence type="ECO:0000256" key="4">
    <source>
        <dbReference type="ARBA" id="ARBA00022679"/>
    </source>
</evidence>
<comment type="domain">
    <text evidence="11">The RING-type zinc finger domain is responsible for E3 ligase activity.</text>
</comment>
<dbReference type="InterPro" id="IPR013083">
    <property type="entry name" value="Znf_RING/FYVE/PHD"/>
</dbReference>
<dbReference type="CDD" id="cd16745">
    <property type="entry name" value="RING-HC_AtRMA-like"/>
    <property type="match status" value="1"/>
</dbReference>
<evidence type="ECO:0000313" key="14">
    <source>
        <dbReference type="EMBL" id="TVU31507.1"/>
    </source>
</evidence>
<dbReference type="InterPro" id="IPR017907">
    <property type="entry name" value="Znf_RING_CS"/>
</dbReference>
<evidence type="ECO:0000313" key="15">
    <source>
        <dbReference type="Proteomes" id="UP000324897"/>
    </source>
</evidence>
<dbReference type="SMART" id="SM00184">
    <property type="entry name" value="RING"/>
    <property type="match status" value="1"/>
</dbReference>
<feature type="region of interest" description="Disordered" evidence="12">
    <location>
        <begin position="1"/>
        <end position="222"/>
    </location>
</feature>
<accession>A0A5J9V7U8</accession>
<dbReference type="InterPro" id="IPR001841">
    <property type="entry name" value="Znf_RING"/>
</dbReference>
<dbReference type="Gramene" id="TVU31507">
    <property type="protein sequence ID" value="TVU31507"/>
    <property type="gene ID" value="EJB05_23194"/>
</dbReference>
<comment type="function">
    <text evidence="11">E3 ubiquitin-protein ligase.</text>
</comment>
<evidence type="ECO:0000256" key="7">
    <source>
        <dbReference type="ARBA" id="ARBA00022786"/>
    </source>
</evidence>
<keyword evidence="11" id="KW-0256">Endoplasmic reticulum</keyword>
<evidence type="ECO:0000256" key="12">
    <source>
        <dbReference type="SAM" id="MobiDB-lite"/>
    </source>
</evidence>
<keyword evidence="7 11" id="KW-0833">Ubl conjugation pathway</keyword>
<dbReference type="InterPro" id="IPR045103">
    <property type="entry name" value="RNF5/RNF185-like"/>
</dbReference>
<comment type="pathway">
    <text evidence="3 11">Protein modification; protein ubiquitination.</text>
</comment>
<evidence type="ECO:0000256" key="9">
    <source>
        <dbReference type="ARBA" id="ARBA00023136"/>
    </source>
</evidence>
<protein>
    <recommendedName>
        <fullName evidence="11">E3 ubiquitin-protein ligase RMA</fullName>
        <ecNumber evidence="11">2.3.2.27</ecNumber>
    </recommendedName>
    <alternativeName>
        <fullName evidence="11">Protein RING membrane-anchor</fullName>
    </alternativeName>
    <alternativeName>
        <fullName evidence="11">RING-type E3 ubiquitin transferase RMA</fullName>
    </alternativeName>
</protein>
<dbReference type="Proteomes" id="UP000324897">
    <property type="component" value="Chromosome 1"/>
</dbReference>
<dbReference type="AlphaFoldDB" id="A0A5J9V7U8"/>
<dbReference type="GO" id="GO:0006511">
    <property type="term" value="P:ubiquitin-dependent protein catabolic process"/>
    <property type="evidence" value="ECO:0007669"/>
    <property type="project" value="UniProtKB-UniRule"/>
</dbReference>
<feature type="compositionally biased region" description="Polar residues" evidence="12">
    <location>
        <begin position="1"/>
        <end position="15"/>
    </location>
</feature>
<comment type="catalytic activity">
    <reaction evidence="1 11">
        <text>S-ubiquitinyl-[E2 ubiquitin-conjugating enzyme]-L-cysteine + [acceptor protein]-L-lysine = [E2 ubiquitin-conjugating enzyme]-L-cysteine + N(6)-ubiquitinyl-[acceptor protein]-L-lysine.</text>
        <dbReference type="EC" id="2.3.2.27"/>
    </reaction>
</comment>
<dbReference type="GO" id="GO:0005789">
    <property type="term" value="C:endoplasmic reticulum membrane"/>
    <property type="evidence" value="ECO:0007669"/>
    <property type="project" value="UniProtKB-SubCell"/>
</dbReference>
<dbReference type="OrthoDB" id="302966at2759"/>
<evidence type="ECO:0000256" key="2">
    <source>
        <dbReference type="ARBA" id="ARBA00004308"/>
    </source>
</evidence>
<dbReference type="UniPathway" id="UPA00143"/>
<dbReference type="GO" id="GO:0061630">
    <property type="term" value="F:ubiquitin protein ligase activity"/>
    <property type="evidence" value="ECO:0007669"/>
    <property type="project" value="UniProtKB-UniRule"/>
</dbReference>
<feature type="non-terminal residue" evidence="14">
    <location>
        <position position="1"/>
    </location>
</feature>
<comment type="subcellular location">
    <subcellularLocation>
        <location evidence="2">Endomembrane system</location>
    </subcellularLocation>
    <subcellularLocation>
        <location evidence="11">Endoplasmic reticulum membrane</location>
        <topology evidence="11">Single-pass type IV membrane protein</topology>
    </subcellularLocation>
</comment>
<dbReference type="PANTHER" id="PTHR12313">
    <property type="entry name" value="E3 UBIQUITIN-PROTEIN LIGASE RNF5-RELATED"/>
    <property type="match status" value="1"/>
</dbReference>
<evidence type="ECO:0000256" key="11">
    <source>
        <dbReference type="RuleBase" id="RU369090"/>
    </source>
</evidence>
<evidence type="ECO:0000256" key="3">
    <source>
        <dbReference type="ARBA" id="ARBA00004906"/>
    </source>
</evidence>
<dbReference type="EMBL" id="RWGY01000011">
    <property type="protein sequence ID" value="TVU31507.1"/>
    <property type="molecule type" value="Genomic_DNA"/>
</dbReference>
<evidence type="ECO:0000256" key="10">
    <source>
        <dbReference type="PROSITE-ProRule" id="PRU00175"/>
    </source>
</evidence>
<sequence>MDLQQEIQRPNTAQGDGTPAKFPARSVGLLACLSHPPRLRVGGREGKESRKGKRRRKGIGDGGGLPDAFLLPDRRLPPPPFSTQIPRVFRFHRSSPTVPSSTARGHGPSSSISPDRSIPWPAGSIPRALAPATASATAVELEGEASRTAATPVTPVHGGSSSGGGRWRGERSRGRPPSQPHYRYRPVDAAHRHSLPSTDPPYKSSPSGAVAPAASNKEPDDKANRNAANFECNVCFDMAAEPVVTKCGHLFCWECLYQWLHVHSHHRECPVCKGQVADDAIIPIYGRGGSAASVDNAPPRPTGARVESSRQQQHHHHHLLNHWCMWMTMMKKMAPLISQA</sequence>
<dbReference type="PROSITE" id="PS50089">
    <property type="entry name" value="ZF_RING_2"/>
    <property type="match status" value="1"/>
</dbReference>
<dbReference type="PROSITE" id="PS00518">
    <property type="entry name" value="ZF_RING_1"/>
    <property type="match status" value="1"/>
</dbReference>
<proteinExistence type="predicted"/>
<evidence type="ECO:0000256" key="8">
    <source>
        <dbReference type="ARBA" id="ARBA00022833"/>
    </source>
</evidence>
<feature type="compositionally biased region" description="Polar residues" evidence="12">
    <location>
        <begin position="94"/>
        <end position="103"/>
    </location>
</feature>
<feature type="region of interest" description="Disordered" evidence="12">
    <location>
        <begin position="291"/>
        <end position="312"/>
    </location>
</feature>
<dbReference type="GO" id="GO:0016567">
    <property type="term" value="P:protein ubiquitination"/>
    <property type="evidence" value="ECO:0007669"/>
    <property type="project" value="UniProtKB-UniPathway"/>
</dbReference>
<keyword evidence="6 10" id="KW-0863">Zinc-finger</keyword>
<feature type="domain" description="RING-type" evidence="13">
    <location>
        <begin position="232"/>
        <end position="273"/>
    </location>
</feature>
<dbReference type="Gene3D" id="3.30.40.10">
    <property type="entry name" value="Zinc/RING finger domain, C3HC4 (zinc finger)"/>
    <property type="match status" value="1"/>
</dbReference>
<organism evidence="14 15">
    <name type="scientific">Eragrostis curvula</name>
    <name type="common">weeping love grass</name>
    <dbReference type="NCBI Taxonomy" id="38414"/>
    <lineage>
        <taxon>Eukaryota</taxon>
        <taxon>Viridiplantae</taxon>
        <taxon>Streptophyta</taxon>
        <taxon>Embryophyta</taxon>
        <taxon>Tracheophyta</taxon>
        <taxon>Spermatophyta</taxon>
        <taxon>Magnoliopsida</taxon>
        <taxon>Liliopsida</taxon>
        <taxon>Poales</taxon>
        <taxon>Poaceae</taxon>
        <taxon>PACMAD clade</taxon>
        <taxon>Chloridoideae</taxon>
        <taxon>Eragrostideae</taxon>
        <taxon>Eragrostidinae</taxon>
        <taxon>Eragrostis</taxon>
    </lineage>
</organism>
<gene>
    <name evidence="14" type="ORF">EJB05_23194</name>
</gene>
<keyword evidence="15" id="KW-1185">Reference proteome</keyword>
<keyword evidence="8 11" id="KW-0862">Zinc</keyword>
<dbReference type="SUPFAM" id="SSF57850">
    <property type="entry name" value="RING/U-box"/>
    <property type="match status" value="1"/>
</dbReference>
<keyword evidence="4 11" id="KW-0808">Transferase</keyword>
<evidence type="ECO:0000256" key="5">
    <source>
        <dbReference type="ARBA" id="ARBA00022723"/>
    </source>
</evidence>
<keyword evidence="9" id="KW-0472">Membrane</keyword>
<feature type="compositionally biased region" description="Low complexity" evidence="12">
    <location>
        <begin position="128"/>
        <end position="138"/>
    </location>
</feature>
<dbReference type="Pfam" id="PF13923">
    <property type="entry name" value="zf-C3HC4_2"/>
    <property type="match status" value="1"/>
</dbReference>
<keyword evidence="5 11" id="KW-0479">Metal-binding</keyword>
<evidence type="ECO:0000256" key="6">
    <source>
        <dbReference type="ARBA" id="ARBA00022771"/>
    </source>
</evidence>
<dbReference type="EC" id="2.3.2.27" evidence="11"/>
<dbReference type="GO" id="GO:0008270">
    <property type="term" value="F:zinc ion binding"/>
    <property type="evidence" value="ECO:0007669"/>
    <property type="project" value="UniProtKB-KW"/>
</dbReference>
<reference evidence="14 15" key="1">
    <citation type="journal article" date="2019" name="Sci. Rep.">
        <title>A high-quality genome of Eragrostis curvula grass provides insights into Poaceae evolution and supports new strategies to enhance forage quality.</title>
        <authorList>
            <person name="Carballo J."/>
            <person name="Santos B.A.C.M."/>
            <person name="Zappacosta D."/>
            <person name="Garbus I."/>
            <person name="Selva J.P."/>
            <person name="Gallo C.A."/>
            <person name="Diaz A."/>
            <person name="Albertini E."/>
            <person name="Caccamo M."/>
            <person name="Echenique V."/>
        </authorList>
    </citation>
    <scope>NUCLEOTIDE SEQUENCE [LARGE SCALE GENOMIC DNA]</scope>
    <source>
        <strain evidence="15">cv. Victoria</strain>
        <tissue evidence="14">Leaf</tissue>
    </source>
</reference>
<evidence type="ECO:0000256" key="1">
    <source>
        <dbReference type="ARBA" id="ARBA00000900"/>
    </source>
</evidence>
<evidence type="ECO:0000259" key="13">
    <source>
        <dbReference type="PROSITE" id="PS50089"/>
    </source>
</evidence>
<feature type="compositionally biased region" description="Low complexity" evidence="12">
    <location>
        <begin position="108"/>
        <end position="121"/>
    </location>
</feature>
<name>A0A5J9V7U8_9POAL</name>
<comment type="caution">
    <text evidence="14">The sequence shown here is derived from an EMBL/GenBank/DDBJ whole genome shotgun (WGS) entry which is preliminary data.</text>
</comment>